<reference evidence="3 4" key="1">
    <citation type="journal article" date="2019" name="Sci. Rep.">
        <title>A high-quality genome of Eragrostis curvula grass provides insights into Poaceae evolution and supports new strategies to enhance forage quality.</title>
        <authorList>
            <person name="Carballo J."/>
            <person name="Santos B.A.C.M."/>
            <person name="Zappacosta D."/>
            <person name="Garbus I."/>
            <person name="Selva J.P."/>
            <person name="Gallo C.A."/>
            <person name="Diaz A."/>
            <person name="Albertini E."/>
            <person name="Caccamo M."/>
            <person name="Echenique V."/>
        </authorList>
    </citation>
    <scope>NUCLEOTIDE SEQUENCE [LARGE SCALE GENOMIC DNA]</scope>
    <source>
        <strain evidence="4">cv. Victoria</strain>
        <tissue evidence="3">Leaf</tissue>
    </source>
</reference>
<dbReference type="InterPro" id="IPR056016">
    <property type="entry name" value="DUF7595"/>
</dbReference>
<dbReference type="SUPFAM" id="SSF81383">
    <property type="entry name" value="F-box domain"/>
    <property type="match status" value="1"/>
</dbReference>
<evidence type="ECO:0000313" key="4">
    <source>
        <dbReference type="Proteomes" id="UP000324897"/>
    </source>
</evidence>
<name>A0A5J9V2I5_9POAL</name>
<dbReference type="InterPro" id="IPR036047">
    <property type="entry name" value="F-box-like_dom_sf"/>
</dbReference>
<dbReference type="Proteomes" id="UP000324897">
    <property type="component" value="Chromosome 1"/>
</dbReference>
<dbReference type="InterPro" id="IPR001810">
    <property type="entry name" value="F-box_dom"/>
</dbReference>
<dbReference type="OrthoDB" id="694706at2759"/>
<dbReference type="EMBL" id="RWGY01000011">
    <property type="protein sequence ID" value="TVU29550.1"/>
    <property type="molecule type" value="Genomic_DNA"/>
</dbReference>
<organism evidence="3 4">
    <name type="scientific">Eragrostis curvula</name>
    <name type="common">weeping love grass</name>
    <dbReference type="NCBI Taxonomy" id="38414"/>
    <lineage>
        <taxon>Eukaryota</taxon>
        <taxon>Viridiplantae</taxon>
        <taxon>Streptophyta</taxon>
        <taxon>Embryophyta</taxon>
        <taxon>Tracheophyta</taxon>
        <taxon>Spermatophyta</taxon>
        <taxon>Magnoliopsida</taxon>
        <taxon>Liliopsida</taxon>
        <taxon>Poales</taxon>
        <taxon>Poaceae</taxon>
        <taxon>PACMAD clade</taxon>
        <taxon>Chloridoideae</taxon>
        <taxon>Eragrostideae</taxon>
        <taxon>Eragrostidinae</taxon>
        <taxon>Eragrostis</taxon>
    </lineage>
</organism>
<dbReference type="CDD" id="cd09917">
    <property type="entry name" value="F-box_SF"/>
    <property type="match status" value="1"/>
</dbReference>
<dbReference type="Gramene" id="TVU29550">
    <property type="protein sequence ID" value="TVU29550"/>
    <property type="gene ID" value="EJB05_21120"/>
</dbReference>
<protein>
    <submittedName>
        <fullName evidence="3">Uncharacterized protein</fullName>
    </submittedName>
</protein>
<dbReference type="Pfam" id="PF24523">
    <property type="entry name" value="DUF7595"/>
    <property type="match status" value="1"/>
</dbReference>
<comment type="caution">
    <text evidence="3">The sequence shown here is derived from an EMBL/GenBank/DDBJ whole genome shotgun (WGS) entry which is preliminary data.</text>
</comment>
<evidence type="ECO:0000259" key="1">
    <source>
        <dbReference type="Pfam" id="PF00646"/>
    </source>
</evidence>
<dbReference type="PANTHER" id="PTHR35828">
    <property type="entry name" value="OS08G0203800 PROTEIN-RELATED"/>
    <property type="match status" value="1"/>
</dbReference>
<feature type="domain" description="F-box" evidence="1">
    <location>
        <begin position="53"/>
        <end position="90"/>
    </location>
</feature>
<accession>A0A5J9V2I5</accession>
<keyword evidence="4" id="KW-1185">Reference proteome</keyword>
<feature type="domain" description="DUF7595" evidence="2">
    <location>
        <begin position="145"/>
        <end position="268"/>
    </location>
</feature>
<gene>
    <name evidence="3" type="ORF">EJB05_21120</name>
</gene>
<dbReference type="AlphaFoldDB" id="A0A5J9V2I5"/>
<evidence type="ECO:0000313" key="3">
    <source>
        <dbReference type="EMBL" id="TVU29550.1"/>
    </source>
</evidence>
<proteinExistence type="predicted"/>
<sequence length="301" mass="33586">MQSVERNRKAMFLFPKKEGRNIILRSLRLYRRCPSGHPPCIDQHQIEMEASPLPVDVLLQILARSDPSTVVRSCATCKLLRRRVTDPAFLCRLGRGSADQFLLALIYHRHVAFRFPWKKGSRPPVFAPSRSFAGGQPNAVPANMKSQLDGPYNPVASRGGLLVLQSEEGPSRLICVCNPVAGRRHVLPPNKLFGDDLHVVMPEDHGGHDMPFKLLVADMLLRTQTYSSEAGAWGRVTSTRNGMTVFPSYQQVQASQVVLGGVAHWLYHQLTAYLVLPCARLGRRHRTSRMDRGPGRLTPAT</sequence>
<evidence type="ECO:0000259" key="2">
    <source>
        <dbReference type="Pfam" id="PF24523"/>
    </source>
</evidence>
<dbReference type="Pfam" id="PF00646">
    <property type="entry name" value="F-box"/>
    <property type="match status" value="1"/>
</dbReference>